<organism evidence="1 2">
    <name type="scientific">Kickxella alabastrina</name>
    <dbReference type="NCBI Taxonomy" id="61397"/>
    <lineage>
        <taxon>Eukaryota</taxon>
        <taxon>Fungi</taxon>
        <taxon>Fungi incertae sedis</taxon>
        <taxon>Zoopagomycota</taxon>
        <taxon>Kickxellomycotina</taxon>
        <taxon>Kickxellomycetes</taxon>
        <taxon>Kickxellales</taxon>
        <taxon>Kickxellaceae</taxon>
        <taxon>Kickxella</taxon>
    </lineage>
</organism>
<evidence type="ECO:0000313" key="2">
    <source>
        <dbReference type="Proteomes" id="UP001150581"/>
    </source>
</evidence>
<dbReference type="Proteomes" id="UP001150581">
    <property type="component" value="Unassembled WGS sequence"/>
</dbReference>
<comment type="caution">
    <text evidence="1">The sequence shown here is derived from an EMBL/GenBank/DDBJ whole genome shotgun (WGS) entry which is preliminary data.</text>
</comment>
<dbReference type="EMBL" id="JANBPG010000347">
    <property type="protein sequence ID" value="KAJ1897299.1"/>
    <property type="molecule type" value="Genomic_DNA"/>
</dbReference>
<sequence length="174" mass="18184">MYPPNDNYYGGYPPQDTTDRSMGGGYNGYPPQDTTDHSMGGGYNGYPPQNGDRAGPSVTVSAGPNARPNNYSDINNPSVGAGNKRFSMPVLFSLGSLAVLLFQDSVVVAAAILLQLTEAATAADILLYLADTLQGPADSRVGLVGSKVDSVEDPAVLMAMVENLVPLTTALTLR</sequence>
<keyword evidence="2" id="KW-1185">Reference proteome</keyword>
<proteinExistence type="predicted"/>
<name>A0ACC1IKM9_9FUNG</name>
<evidence type="ECO:0000313" key="1">
    <source>
        <dbReference type="EMBL" id="KAJ1897299.1"/>
    </source>
</evidence>
<protein>
    <submittedName>
        <fullName evidence="1">Uncharacterized protein</fullName>
    </submittedName>
</protein>
<gene>
    <name evidence="1" type="ORF">LPJ66_003451</name>
</gene>
<accession>A0ACC1IKM9</accession>
<reference evidence="1" key="1">
    <citation type="submission" date="2022-07" db="EMBL/GenBank/DDBJ databases">
        <title>Phylogenomic reconstructions and comparative analyses of Kickxellomycotina fungi.</title>
        <authorList>
            <person name="Reynolds N.K."/>
            <person name="Stajich J.E."/>
            <person name="Barry K."/>
            <person name="Grigoriev I.V."/>
            <person name="Crous P."/>
            <person name="Smith M.E."/>
        </authorList>
    </citation>
    <scope>NUCLEOTIDE SEQUENCE</scope>
    <source>
        <strain evidence="1">Benny 63K</strain>
    </source>
</reference>